<dbReference type="RefSeq" id="XP_024732361.1">
    <property type="nucleotide sequence ID" value="XM_024881064.1"/>
</dbReference>
<dbReference type="STRING" id="1095630.A0A2J6SXE8"/>
<dbReference type="AlphaFoldDB" id="A0A2J6SXE8"/>
<feature type="domain" description="Heterokaryon incompatibility" evidence="1">
    <location>
        <begin position="25"/>
        <end position="97"/>
    </location>
</feature>
<organism evidence="2 3">
    <name type="scientific">Hyaloscypha bicolor E</name>
    <dbReference type="NCBI Taxonomy" id="1095630"/>
    <lineage>
        <taxon>Eukaryota</taxon>
        <taxon>Fungi</taxon>
        <taxon>Dikarya</taxon>
        <taxon>Ascomycota</taxon>
        <taxon>Pezizomycotina</taxon>
        <taxon>Leotiomycetes</taxon>
        <taxon>Helotiales</taxon>
        <taxon>Hyaloscyphaceae</taxon>
        <taxon>Hyaloscypha</taxon>
        <taxon>Hyaloscypha bicolor</taxon>
    </lineage>
</organism>
<dbReference type="InterPro" id="IPR010730">
    <property type="entry name" value="HET"/>
</dbReference>
<evidence type="ECO:0000259" key="1">
    <source>
        <dbReference type="Pfam" id="PF06985"/>
    </source>
</evidence>
<dbReference type="Proteomes" id="UP000235371">
    <property type="component" value="Unassembled WGS sequence"/>
</dbReference>
<dbReference type="EMBL" id="KZ613855">
    <property type="protein sequence ID" value="PMD55457.1"/>
    <property type="molecule type" value="Genomic_DNA"/>
</dbReference>
<sequence length="99" mass="11279">MRLLQLQADGEISLARDLIEHVPPYAILSYTWGSDEEEVTFSDLRAGVGRTKAGFEKIRFCGEQAARDGLHCFWVDTCCIDKSNNTELAEAINSMFRWY</sequence>
<dbReference type="GeneID" id="36589141"/>
<gene>
    <name evidence="2" type="ORF">K444DRAFT_617172</name>
</gene>
<dbReference type="Pfam" id="PF06985">
    <property type="entry name" value="HET"/>
    <property type="match status" value="1"/>
</dbReference>
<proteinExistence type="predicted"/>
<name>A0A2J6SXE8_9HELO</name>
<evidence type="ECO:0000313" key="3">
    <source>
        <dbReference type="Proteomes" id="UP000235371"/>
    </source>
</evidence>
<reference evidence="2 3" key="1">
    <citation type="submission" date="2016-04" db="EMBL/GenBank/DDBJ databases">
        <title>A degradative enzymes factory behind the ericoid mycorrhizal symbiosis.</title>
        <authorList>
            <consortium name="DOE Joint Genome Institute"/>
            <person name="Martino E."/>
            <person name="Morin E."/>
            <person name="Grelet G."/>
            <person name="Kuo A."/>
            <person name="Kohler A."/>
            <person name="Daghino S."/>
            <person name="Barry K."/>
            <person name="Choi C."/>
            <person name="Cichocki N."/>
            <person name="Clum A."/>
            <person name="Copeland A."/>
            <person name="Hainaut M."/>
            <person name="Haridas S."/>
            <person name="Labutti K."/>
            <person name="Lindquist E."/>
            <person name="Lipzen A."/>
            <person name="Khouja H.-R."/>
            <person name="Murat C."/>
            <person name="Ohm R."/>
            <person name="Olson A."/>
            <person name="Spatafora J."/>
            <person name="Veneault-Fourrey C."/>
            <person name="Henrissat B."/>
            <person name="Grigoriev I."/>
            <person name="Martin F."/>
            <person name="Perotto S."/>
        </authorList>
    </citation>
    <scope>NUCLEOTIDE SEQUENCE [LARGE SCALE GENOMIC DNA]</scope>
    <source>
        <strain evidence="2 3">E</strain>
    </source>
</reference>
<keyword evidence="3" id="KW-1185">Reference proteome</keyword>
<accession>A0A2J6SXE8</accession>
<protein>
    <submittedName>
        <fullName evidence="2">HET-domain-containing protein</fullName>
    </submittedName>
</protein>
<dbReference type="PANTHER" id="PTHR10622">
    <property type="entry name" value="HET DOMAIN-CONTAINING PROTEIN"/>
    <property type="match status" value="1"/>
</dbReference>
<dbReference type="InParanoid" id="A0A2J6SXE8"/>
<dbReference type="OrthoDB" id="674604at2759"/>
<evidence type="ECO:0000313" key="2">
    <source>
        <dbReference type="EMBL" id="PMD55457.1"/>
    </source>
</evidence>
<dbReference type="PANTHER" id="PTHR10622:SF11">
    <property type="entry name" value="HET-DOMAIN-CONTAINING PROTEIN"/>
    <property type="match status" value="1"/>
</dbReference>